<evidence type="ECO:0000313" key="3">
    <source>
        <dbReference type="Proteomes" id="UP000014480"/>
    </source>
</evidence>
<protein>
    <submittedName>
        <fullName evidence="2">Uncharacterized protein</fullName>
    </submittedName>
</protein>
<keyword evidence="1" id="KW-0732">Signal</keyword>
<dbReference type="EMBL" id="AMCV02000020">
    <property type="protein sequence ID" value="TDZ19406.1"/>
    <property type="molecule type" value="Genomic_DNA"/>
</dbReference>
<evidence type="ECO:0000256" key="1">
    <source>
        <dbReference type="SAM" id="SignalP"/>
    </source>
</evidence>
<evidence type="ECO:0000313" key="2">
    <source>
        <dbReference type="EMBL" id="TDZ19406.1"/>
    </source>
</evidence>
<keyword evidence="3" id="KW-1185">Reference proteome</keyword>
<comment type="caution">
    <text evidence="2">The sequence shown here is derived from an EMBL/GenBank/DDBJ whole genome shotgun (WGS) entry which is preliminary data.</text>
</comment>
<organism evidence="2 3">
    <name type="scientific">Colletotrichum orbiculare (strain 104-T / ATCC 96160 / CBS 514.97 / LARS 414 / MAFF 240422)</name>
    <name type="common">Cucumber anthracnose fungus</name>
    <name type="synonym">Colletotrichum lagenarium</name>
    <dbReference type="NCBI Taxonomy" id="1213857"/>
    <lineage>
        <taxon>Eukaryota</taxon>
        <taxon>Fungi</taxon>
        <taxon>Dikarya</taxon>
        <taxon>Ascomycota</taxon>
        <taxon>Pezizomycotina</taxon>
        <taxon>Sordariomycetes</taxon>
        <taxon>Hypocreomycetidae</taxon>
        <taxon>Glomerellales</taxon>
        <taxon>Glomerellaceae</taxon>
        <taxon>Colletotrichum</taxon>
        <taxon>Colletotrichum orbiculare species complex</taxon>
    </lineage>
</organism>
<reference evidence="3" key="1">
    <citation type="journal article" date="2013" name="New Phytol.">
        <title>Comparative genomic and transcriptomic analyses reveal the hemibiotrophic stage shift of Colletotrichum fungi.</title>
        <authorList>
            <person name="Gan P."/>
            <person name="Ikeda K."/>
            <person name="Irieda H."/>
            <person name="Narusaka M."/>
            <person name="O'Connell R.J."/>
            <person name="Narusaka Y."/>
            <person name="Takano Y."/>
            <person name="Kubo Y."/>
            <person name="Shirasu K."/>
        </authorList>
    </citation>
    <scope>NUCLEOTIDE SEQUENCE [LARGE SCALE GENOMIC DNA]</scope>
    <source>
        <strain evidence="3">104-T / ATCC 96160 / CBS 514.97 / LARS 414 / MAFF 240422</strain>
    </source>
</reference>
<gene>
    <name evidence="2" type="ORF">Cob_v007509</name>
</gene>
<name>A0A484FNL7_COLOR</name>
<dbReference type="AlphaFoldDB" id="A0A484FNL7"/>
<sequence>MKISHSLVLAVFARYAGAALVAHCETDNPLGEEFNNCGSVTLKDCSNKCFTSCFADAYATSMSWNPSTNDCDCWCDM</sequence>
<reference evidence="3" key="2">
    <citation type="journal article" date="2019" name="Mol. Plant Microbe Interact.">
        <title>Genome sequence resources for four phytopathogenic fungi from the Colletotrichum orbiculare species complex.</title>
        <authorList>
            <person name="Gan P."/>
            <person name="Tsushima A."/>
            <person name="Narusaka M."/>
            <person name="Narusaka Y."/>
            <person name="Takano Y."/>
            <person name="Kubo Y."/>
            <person name="Shirasu K."/>
        </authorList>
    </citation>
    <scope>GENOME REANNOTATION</scope>
    <source>
        <strain evidence="3">104-T / ATCC 96160 / CBS 514.97 / LARS 414 / MAFF 240422</strain>
    </source>
</reference>
<dbReference type="Proteomes" id="UP000014480">
    <property type="component" value="Unassembled WGS sequence"/>
</dbReference>
<accession>A0A484FNL7</accession>
<feature type="signal peptide" evidence="1">
    <location>
        <begin position="1"/>
        <end position="18"/>
    </location>
</feature>
<feature type="chain" id="PRO_5019814757" evidence="1">
    <location>
        <begin position="19"/>
        <end position="77"/>
    </location>
</feature>
<proteinExistence type="predicted"/>